<organism evidence="3 4">
    <name type="scientific">Leucobacter ruminantium</name>
    <dbReference type="NCBI Taxonomy" id="1289170"/>
    <lineage>
        <taxon>Bacteria</taxon>
        <taxon>Bacillati</taxon>
        <taxon>Actinomycetota</taxon>
        <taxon>Actinomycetes</taxon>
        <taxon>Micrococcales</taxon>
        <taxon>Microbacteriaceae</taxon>
        <taxon>Leucobacter</taxon>
    </lineage>
</organism>
<dbReference type="InterPro" id="IPR003735">
    <property type="entry name" value="Metal_Tscrpt_repr"/>
</dbReference>
<dbReference type="GO" id="GO:0003677">
    <property type="term" value="F:DNA binding"/>
    <property type="evidence" value="ECO:0007669"/>
    <property type="project" value="InterPro"/>
</dbReference>
<dbReference type="AlphaFoldDB" id="A0A939M0S4"/>
<dbReference type="PANTHER" id="PTHR33677">
    <property type="entry name" value="TRANSCRIPTIONAL REPRESSOR FRMR-RELATED"/>
    <property type="match status" value="1"/>
</dbReference>
<dbReference type="Pfam" id="PF02583">
    <property type="entry name" value="Trns_repr_metal"/>
    <property type="match status" value="1"/>
</dbReference>
<dbReference type="CDD" id="cd10148">
    <property type="entry name" value="CsoR-like_DUF156"/>
    <property type="match status" value="1"/>
</dbReference>
<evidence type="ECO:0000256" key="1">
    <source>
        <dbReference type="ARBA" id="ARBA00005428"/>
    </source>
</evidence>
<dbReference type="GO" id="GO:0045892">
    <property type="term" value="P:negative regulation of DNA-templated transcription"/>
    <property type="evidence" value="ECO:0007669"/>
    <property type="project" value="UniProtKB-ARBA"/>
</dbReference>
<keyword evidence="4" id="KW-1185">Reference proteome</keyword>
<protein>
    <submittedName>
        <fullName evidence="3">Metal-sensitive transcriptional regulator</fullName>
    </submittedName>
</protein>
<reference evidence="3" key="1">
    <citation type="submission" date="2021-03" db="EMBL/GenBank/DDBJ databases">
        <title>Leucobacter chromiisoli sp. nov., isolated from chromium-containing soil of chemical plant.</title>
        <authorList>
            <person name="Xu Z."/>
        </authorList>
    </citation>
    <scope>NUCLEOTIDE SEQUENCE</scope>
    <source>
        <strain evidence="3">A2</strain>
    </source>
</reference>
<evidence type="ECO:0000313" key="3">
    <source>
        <dbReference type="EMBL" id="MBO1806473.1"/>
    </source>
</evidence>
<proteinExistence type="inferred from homology"/>
<dbReference type="GO" id="GO:0046872">
    <property type="term" value="F:metal ion binding"/>
    <property type="evidence" value="ECO:0007669"/>
    <property type="project" value="InterPro"/>
</dbReference>
<keyword evidence="2" id="KW-0186">Copper</keyword>
<dbReference type="PANTHER" id="PTHR33677:SF3">
    <property type="entry name" value="COPPER-SENSING TRANSCRIPTIONAL REPRESSOR RICR"/>
    <property type="match status" value="1"/>
</dbReference>
<comment type="similarity">
    <text evidence="1">Belongs to the CsoR family.</text>
</comment>
<evidence type="ECO:0000256" key="2">
    <source>
        <dbReference type="ARBA" id="ARBA00023008"/>
    </source>
</evidence>
<evidence type="ECO:0000313" key="4">
    <source>
        <dbReference type="Proteomes" id="UP000664398"/>
    </source>
</evidence>
<name>A0A939M0S4_9MICO</name>
<gene>
    <name evidence="3" type="ORF">J4H91_14300</name>
</gene>
<comment type="caution">
    <text evidence="3">The sequence shown here is derived from an EMBL/GenBank/DDBJ whole genome shotgun (WGS) entry which is preliminary data.</text>
</comment>
<dbReference type="EMBL" id="JAGDYL010000035">
    <property type="protein sequence ID" value="MBO1806473.1"/>
    <property type="molecule type" value="Genomic_DNA"/>
</dbReference>
<sequence length="144" mass="15668">MTTEAPATASCCTTNTEVSSPGNGRENLLADTRCCGATEPAVTQETADDEHQHGYISDKQAYLRRMSRIEGQARGISKMIDDEKYCIDILTQVSALTRALQTVATGLLDDHLTHCVLDAAKLSDEAAIEKIQEATRAINRLIRS</sequence>
<dbReference type="Proteomes" id="UP000664398">
    <property type="component" value="Unassembled WGS sequence"/>
</dbReference>
<dbReference type="InterPro" id="IPR038390">
    <property type="entry name" value="Metal_Tscrpt_repr_sf"/>
</dbReference>
<dbReference type="Gene3D" id="1.20.58.1000">
    <property type="entry name" value="Metal-sensitive repressor, helix protomer"/>
    <property type="match status" value="1"/>
</dbReference>
<accession>A0A939M0S4</accession>